<feature type="transmembrane region" description="Helical" evidence="10">
    <location>
        <begin position="229"/>
        <end position="251"/>
    </location>
</feature>
<dbReference type="InterPro" id="IPR013783">
    <property type="entry name" value="Ig-like_fold"/>
</dbReference>
<dbReference type="InParanoid" id="A0A3P8Y1J2"/>
<gene>
    <name evidence="13" type="primary">IL2RB</name>
</gene>
<reference evidence="13" key="2">
    <citation type="submission" date="2020-02" db="EMBL/GenBank/DDBJ databases">
        <title>Esox lucius (northern pike) genome, fEsoLuc1, primary haplotype.</title>
        <authorList>
            <person name="Myers G."/>
            <person name="Karagic N."/>
            <person name="Meyer A."/>
            <person name="Pippel M."/>
            <person name="Reichard M."/>
            <person name="Winkler S."/>
            <person name="Tracey A."/>
            <person name="Sims Y."/>
            <person name="Howe K."/>
            <person name="Rhie A."/>
            <person name="Formenti G."/>
            <person name="Durbin R."/>
            <person name="Fedrigo O."/>
            <person name="Jarvis E.D."/>
        </authorList>
    </citation>
    <scope>NUCLEOTIDE SEQUENCE [LARGE SCALE GENOMIC DNA]</scope>
</reference>
<reference evidence="13" key="3">
    <citation type="submission" date="2025-08" db="UniProtKB">
        <authorList>
            <consortium name="Ensembl"/>
        </authorList>
    </citation>
    <scope>IDENTIFICATION</scope>
</reference>
<organism evidence="13 14">
    <name type="scientific">Esox lucius</name>
    <name type="common">Northern pike</name>
    <dbReference type="NCBI Taxonomy" id="8010"/>
    <lineage>
        <taxon>Eukaryota</taxon>
        <taxon>Metazoa</taxon>
        <taxon>Chordata</taxon>
        <taxon>Craniata</taxon>
        <taxon>Vertebrata</taxon>
        <taxon>Euteleostomi</taxon>
        <taxon>Actinopterygii</taxon>
        <taxon>Neopterygii</taxon>
        <taxon>Teleostei</taxon>
        <taxon>Protacanthopterygii</taxon>
        <taxon>Esociformes</taxon>
        <taxon>Esocidae</taxon>
        <taxon>Esox</taxon>
    </lineage>
</organism>
<dbReference type="PANTHER" id="PTHR23037">
    <property type="entry name" value="CYTOKINE RECEPTOR"/>
    <property type="match status" value="1"/>
</dbReference>
<comment type="similarity">
    <text evidence="2">Belongs to the type I cytokine receptor family. Type 4 subfamily.</text>
</comment>
<dbReference type="STRING" id="8010.ENSELUP00000009975"/>
<dbReference type="GO" id="GO:0016064">
    <property type="term" value="P:immunoglobulin mediated immune response"/>
    <property type="evidence" value="ECO:0007669"/>
    <property type="project" value="TreeGrafter"/>
</dbReference>
<accession>A0A3P8Y1J2</accession>
<feature type="signal peptide" evidence="11">
    <location>
        <begin position="1"/>
        <end position="21"/>
    </location>
</feature>
<feature type="compositionally biased region" description="Acidic residues" evidence="9">
    <location>
        <begin position="411"/>
        <end position="420"/>
    </location>
</feature>
<dbReference type="OrthoDB" id="9419853at2759"/>
<evidence type="ECO:0000256" key="10">
    <source>
        <dbReference type="SAM" id="Phobius"/>
    </source>
</evidence>
<comment type="subcellular location">
    <subcellularLocation>
        <location evidence="1">Membrane</location>
        <topology evidence="1">Single-pass membrane protein</topology>
    </subcellularLocation>
</comment>
<dbReference type="SUPFAM" id="SSF49265">
    <property type="entry name" value="Fibronectin type III"/>
    <property type="match status" value="2"/>
</dbReference>
<dbReference type="PANTHER" id="PTHR23037:SF22">
    <property type="entry name" value="CYTOKINE RECEPTOR COMMON SUBUNIT BETA"/>
    <property type="match status" value="1"/>
</dbReference>
<sequence>MATLWVMFHLLFLLSSSPGSTHNIHGLSCLNDYINNITCVWNSSGTDPNLGCRLLGTRENYKRELLQSGCDLKPLDGLVDLSRGCSFVFEDHEFSSAEYLSSMKVECNGSEIASLEQYHPIKHIKMHPPANPVFVNGTNLTFSAGNLLSKKIYIYQFQVQLKREDEPWNDTHSFIKTHMEPWIDIKLELPGLYHIRVRVRATEPPSDTWSDWSPTVEYRVPQTFIQPDITIWLVLTGVFTGLLMLFLLVFYKTHNNNRKCQYVPDPAKYFHTLNSVHGGDFQKWLSPPFAPEAFNPVQAGEDTSNLEVSETEVCDLSHSSFSTTVAVLQHPDPDAAPEDSSSQSSFFSNVGYFYSNHTSGLCFESCPVYFTYRGDEPSLLAATSSSYERLQHLDWPQREPQSPDSGFGMENGEDPVEEEGEGKKQSMMVHVDHHSPPLLVLTLSWPAQMSTGPQQTPSVPQLPLQITEIASDTVPCNLYSAWPVDGALGRSSSMTVEPTCSGYLTVKELQNTYSNKSI</sequence>
<reference evidence="13" key="4">
    <citation type="submission" date="2025-09" db="UniProtKB">
        <authorList>
            <consortium name="Ensembl"/>
        </authorList>
    </citation>
    <scope>IDENTIFICATION</scope>
</reference>
<keyword evidence="14" id="KW-1185">Reference proteome</keyword>
<protein>
    <recommendedName>
        <fullName evidence="12">Interleukin-2 receptor subunit beta N-terminal domain-containing protein</fullName>
    </recommendedName>
</protein>
<dbReference type="Gene3D" id="2.60.40.10">
    <property type="entry name" value="Immunoglobulins"/>
    <property type="match status" value="2"/>
</dbReference>
<dbReference type="Pfam" id="PF18707">
    <property type="entry name" value="IL2RB_N1"/>
    <property type="match status" value="1"/>
</dbReference>
<evidence type="ECO:0000313" key="13">
    <source>
        <dbReference type="Ensembl" id="ENSELUP00000009975.2"/>
    </source>
</evidence>
<evidence type="ECO:0000256" key="9">
    <source>
        <dbReference type="SAM" id="MobiDB-lite"/>
    </source>
</evidence>
<dbReference type="Ensembl" id="ENSELUT00000002908.3">
    <property type="protein sequence ID" value="ENSELUP00000009975.2"/>
    <property type="gene ID" value="ENSELUG00000010497.3"/>
</dbReference>
<dbReference type="OMA" id="QTSCFTN"/>
<dbReference type="Bgee" id="ENSELUG00000010497">
    <property type="expression patterns" value="Expressed in spleen and 6 other cell types or tissues"/>
</dbReference>
<dbReference type="RefSeq" id="XP_010901443.2">
    <property type="nucleotide sequence ID" value="XM_010903141.3"/>
</dbReference>
<evidence type="ECO:0000256" key="3">
    <source>
        <dbReference type="ARBA" id="ARBA00022692"/>
    </source>
</evidence>
<name>A0A3P8Y1J2_ESOLU</name>
<dbReference type="GO" id="GO:0004896">
    <property type="term" value="F:cytokine receptor activity"/>
    <property type="evidence" value="ECO:0007669"/>
    <property type="project" value="TreeGrafter"/>
</dbReference>
<reference evidence="14" key="1">
    <citation type="journal article" date="2014" name="PLoS ONE">
        <title>The genome and linkage map of the northern pike (Esox lucius): conserved synteny revealed between the salmonid sister group and the Neoteleostei.</title>
        <authorList>
            <person name="Rondeau E.B."/>
            <person name="Minkley D.R."/>
            <person name="Leong J.S."/>
            <person name="Messmer A.M."/>
            <person name="Jantzen J.R."/>
            <person name="von Schalburg K.R."/>
            <person name="Lemon C."/>
            <person name="Bird N.H."/>
            <person name="Koop B.F."/>
        </authorList>
    </citation>
    <scope>NUCLEOTIDE SEQUENCE</scope>
</reference>
<dbReference type="InterPro" id="IPR036116">
    <property type="entry name" value="FN3_sf"/>
</dbReference>
<keyword evidence="5 10" id="KW-1133">Transmembrane helix</keyword>
<evidence type="ECO:0000256" key="7">
    <source>
        <dbReference type="ARBA" id="ARBA00023157"/>
    </source>
</evidence>
<evidence type="ECO:0000256" key="6">
    <source>
        <dbReference type="ARBA" id="ARBA00023136"/>
    </source>
</evidence>
<dbReference type="InterPro" id="IPR040951">
    <property type="entry name" value="IL2RB_N1"/>
</dbReference>
<feature type="domain" description="Interleukin-2 receptor subunit beta N-terminal" evidence="12">
    <location>
        <begin position="26"/>
        <end position="111"/>
    </location>
</feature>
<feature type="chain" id="PRO_5044272906" description="Interleukin-2 receptor subunit beta N-terminal domain-containing protein" evidence="11">
    <location>
        <begin position="22"/>
        <end position="518"/>
    </location>
</feature>
<evidence type="ECO:0000256" key="2">
    <source>
        <dbReference type="ARBA" id="ARBA00008280"/>
    </source>
</evidence>
<dbReference type="GeneTree" id="ENSGT00510000049239"/>
<keyword evidence="8" id="KW-0675">Receptor</keyword>
<feature type="region of interest" description="Disordered" evidence="9">
    <location>
        <begin position="394"/>
        <end position="424"/>
    </location>
</feature>
<keyword evidence="7" id="KW-1015">Disulfide bond</keyword>
<evidence type="ECO:0000256" key="4">
    <source>
        <dbReference type="ARBA" id="ARBA00022729"/>
    </source>
</evidence>
<dbReference type="AlphaFoldDB" id="A0A3P8Y1J2"/>
<dbReference type="GeneID" id="105029657"/>
<evidence type="ECO:0000256" key="1">
    <source>
        <dbReference type="ARBA" id="ARBA00004167"/>
    </source>
</evidence>
<dbReference type="Proteomes" id="UP000265140">
    <property type="component" value="Chromosome 11"/>
</dbReference>
<evidence type="ECO:0000259" key="12">
    <source>
        <dbReference type="Pfam" id="PF18707"/>
    </source>
</evidence>
<keyword evidence="4 11" id="KW-0732">Signal</keyword>
<proteinExistence type="inferred from homology"/>
<evidence type="ECO:0000256" key="8">
    <source>
        <dbReference type="ARBA" id="ARBA00023170"/>
    </source>
</evidence>
<dbReference type="GO" id="GO:0009897">
    <property type="term" value="C:external side of plasma membrane"/>
    <property type="evidence" value="ECO:0007669"/>
    <property type="project" value="TreeGrafter"/>
</dbReference>
<evidence type="ECO:0000313" key="14">
    <source>
        <dbReference type="Proteomes" id="UP000265140"/>
    </source>
</evidence>
<evidence type="ECO:0000256" key="11">
    <source>
        <dbReference type="SAM" id="SignalP"/>
    </source>
</evidence>
<evidence type="ECO:0000256" key="5">
    <source>
        <dbReference type="ARBA" id="ARBA00022989"/>
    </source>
</evidence>
<keyword evidence="6 10" id="KW-0472">Membrane</keyword>
<keyword evidence="3 10" id="KW-0812">Transmembrane</keyword>